<gene>
    <name evidence="2" type="ORF">PJV88_00220</name>
</gene>
<evidence type="ECO:0000259" key="1">
    <source>
        <dbReference type="PROSITE" id="PS51192"/>
    </source>
</evidence>
<reference evidence="2" key="1">
    <citation type="journal article" date="2023" name="Microorganisms">
        <title>Genomic Characterization of Arcobacter butzleri Strains Isolated from Various Sources in Lithuania.</title>
        <authorList>
            <person name="Uljanovas D."/>
            <person name="Golz G."/>
            <person name="Fleischmann S."/>
            <person name="Kudirkiene E."/>
            <person name="Kasetiene N."/>
            <person name="Grineviciene A."/>
            <person name="Tamuleviciene E."/>
            <person name="Aksomaitiene J."/>
            <person name="Alter T."/>
            <person name="Malakauskas M."/>
        </authorList>
    </citation>
    <scope>NUCLEOTIDE SEQUENCE</scope>
    <source>
        <strain evidence="2">W48</strain>
    </source>
</reference>
<evidence type="ECO:0000313" key="2">
    <source>
        <dbReference type="EMBL" id="MDN5113053.1"/>
    </source>
</evidence>
<accession>A0AAW7Q1X4</accession>
<dbReference type="GO" id="GO:0005524">
    <property type="term" value="F:ATP binding"/>
    <property type="evidence" value="ECO:0007669"/>
    <property type="project" value="InterPro"/>
</dbReference>
<dbReference type="GO" id="GO:0003676">
    <property type="term" value="F:nucleic acid binding"/>
    <property type="evidence" value="ECO:0007669"/>
    <property type="project" value="InterPro"/>
</dbReference>
<dbReference type="Proteomes" id="UP001170713">
    <property type="component" value="Unassembled WGS sequence"/>
</dbReference>
<dbReference type="InterPro" id="IPR011545">
    <property type="entry name" value="DEAD/DEAH_box_helicase_dom"/>
</dbReference>
<dbReference type="PROSITE" id="PS51192">
    <property type="entry name" value="HELICASE_ATP_BIND_1"/>
    <property type="match status" value="1"/>
</dbReference>
<keyword evidence="2" id="KW-0347">Helicase</keyword>
<dbReference type="Pfam" id="PF00270">
    <property type="entry name" value="DEAD"/>
    <property type="match status" value="1"/>
</dbReference>
<comment type="caution">
    <text evidence="2">The sequence shown here is derived from an EMBL/GenBank/DDBJ whole genome shotgun (WGS) entry which is preliminary data.</text>
</comment>
<dbReference type="InterPro" id="IPR027417">
    <property type="entry name" value="P-loop_NTPase"/>
</dbReference>
<keyword evidence="2" id="KW-0067">ATP-binding</keyword>
<reference evidence="2" key="2">
    <citation type="submission" date="2023-01" db="EMBL/GenBank/DDBJ databases">
        <authorList>
            <person name="Uljanovas D."/>
        </authorList>
    </citation>
    <scope>NUCLEOTIDE SEQUENCE</scope>
    <source>
        <strain evidence="2">W48</strain>
    </source>
</reference>
<dbReference type="EMBL" id="JAQJJC010000001">
    <property type="protein sequence ID" value="MDN5113053.1"/>
    <property type="molecule type" value="Genomic_DNA"/>
</dbReference>
<dbReference type="RefSeq" id="WP_130529133.1">
    <property type="nucleotide sequence ID" value="NZ_JAQJJC010000001.1"/>
</dbReference>
<keyword evidence="2" id="KW-0547">Nucleotide-binding</keyword>
<dbReference type="GO" id="GO:0004386">
    <property type="term" value="F:helicase activity"/>
    <property type="evidence" value="ECO:0007669"/>
    <property type="project" value="UniProtKB-KW"/>
</dbReference>
<dbReference type="Gene3D" id="3.40.50.300">
    <property type="entry name" value="P-loop containing nucleotide triphosphate hydrolases"/>
    <property type="match status" value="2"/>
</dbReference>
<name>A0AAW7Q1X4_9BACT</name>
<evidence type="ECO:0000313" key="3">
    <source>
        <dbReference type="Proteomes" id="UP001170713"/>
    </source>
</evidence>
<sequence length="830" mass="98513">MKYDKGTEKTQLTNLKNTNKFKDVYYKLIQGNSDITLEEQEFILLSAILFFNFYNNDNRFKSFFKLAYYIILKYSQLFNDFKPLYDISIQIGFFPICNILVDDKKIELDNISSIISHNLVKSKFINARENYIETLEQHNSVRQLLESSSDTLAYIAPTSFGKSSLISTFLLQKKFLKIGIIVPTKSLLMQTFKNIKKLNLDYKIILHDEMYDNQDKFIGVLTQERATRLINKGGYFDILFIDEAHKIFEYKKDNSRGLILSRLIKINKSKNDKQKVIYLSPLIDNKDNLKLDNIETIDSFEVKHNLKCEEIFLFKDNTIRQYDKFTGEYLSPKNQNINEFDYIKQSSKNKNFLFHYSPNKIEMLANELLEDEIFEDIEIDAEIQKIIDTLQEEVHEDFYINSTIYKGIVYIHAKMPNIIKEYLEYQFNQIDKFKYIIANSVILEGINLPIDNLYIMSTDYQNGKDLVNLIGRVNRLNYVFKEKKLNKLISNIHFVSTQKYQGDNDMKNKIKLLRDYSFSDIIQNPLLSEYSIDELFGKGKNELERKEKKQKKDDEIIEKTNYLLENNNELTLEQRIKKYFIENNIDDFYTDLDFVSNFIGQKIVAYKENINFISYNLILKVYWIFIKQLEANIIDFEIERLKNEKAQSYYKNYLEMTQKLPLKNNIQSTFQYFEEKANSSDPYLFIGTTFGETTRYSSNYKSDEYLKKVYVNLYNYKDNDKKLINLSITKLKIEDDFVSFKLNKLINFLYDFGLITKSEYNLNTYGTDNEELINLTKIGLNVNIISKLKEDNQYENIKFTNIGNLEVNNQFKEYLNNQSELFKFEVNKFL</sequence>
<dbReference type="SMART" id="SM00487">
    <property type="entry name" value="DEXDc"/>
    <property type="match status" value="1"/>
</dbReference>
<protein>
    <submittedName>
        <fullName evidence="2">DEAD/DEAH box helicase</fullName>
    </submittedName>
</protein>
<keyword evidence="2" id="KW-0378">Hydrolase</keyword>
<dbReference type="InterPro" id="IPR014001">
    <property type="entry name" value="Helicase_ATP-bd"/>
</dbReference>
<feature type="domain" description="Helicase ATP-binding" evidence="1">
    <location>
        <begin position="143"/>
        <end position="301"/>
    </location>
</feature>
<dbReference type="SUPFAM" id="SSF52540">
    <property type="entry name" value="P-loop containing nucleoside triphosphate hydrolases"/>
    <property type="match status" value="1"/>
</dbReference>
<dbReference type="AlphaFoldDB" id="A0AAW7Q1X4"/>
<organism evidence="2 3">
    <name type="scientific">Aliarcobacter butzleri</name>
    <dbReference type="NCBI Taxonomy" id="28197"/>
    <lineage>
        <taxon>Bacteria</taxon>
        <taxon>Pseudomonadati</taxon>
        <taxon>Campylobacterota</taxon>
        <taxon>Epsilonproteobacteria</taxon>
        <taxon>Campylobacterales</taxon>
        <taxon>Arcobacteraceae</taxon>
        <taxon>Aliarcobacter</taxon>
    </lineage>
</organism>
<proteinExistence type="predicted"/>